<comment type="caution">
    <text evidence="3">The sequence shown here is derived from an EMBL/GenBank/DDBJ whole genome shotgun (WGS) entry which is preliminary data.</text>
</comment>
<protein>
    <recommendedName>
        <fullName evidence="2">Alginate export domain-containing protein</fullName>
    </recommendedName>
</protein>
<organism evidence="3 4">
    <name type="scientific">Paraburkholderia graminis</name>
    <dbReference type="NCBI Taxonomy" id="60548"/>
    <lineage>
        <taxon>Bacteria</taxon>
        <taxon>Pseudomonadati</taxon>
        <taxon>Pseudomonadota</taxon>
        <taxon>Betaproteobacteria</taxon>
        <taxon>Burkholderiales</taxon>
        <taxon>Burkholderiaceae</taxon>
        <taxon>Paraburkholderia</taxon>
    </lineage>
</organism>
<reference evidence="3 4" key="1">
    <citation type="submission" date="2023-08" db="EMBL/GenBank/DDBJ databases">
        <title>Genome sequencing of plant associated microbes to promote plant fitness in Sorghum bicolor and Oryza sativa.</title>
        <authorList>
            <person name="Coleman-Derr D."/>
        </authorList>
    </citation>
    <scope>NUCLEOTIDE SEQUENCE [LARGE SCALE GENOMIC DNA]</scope>
    <source>
        <strain evidence="3 4">SLBN-33</strain>
    </source>
</reference>
<accession>A0ABD5CSB6</accession>
<dbReference type="InterPro" id="IPR025388">
    <property type="entry name" value="Alginate_export_dom"/>
</dbReference>
<evidence type="ECO:0000313" key="3">
    <source>
        <dbReference type="EMBL" id="MDR6206752.1"/>
    </source>
</evidence>
<feature type="domain" description="Alginate export" evidence="2">
    <location>
        <begin position="145"/>
        <end position="533"/>
    </location>
</feature>
<evidence type="ECO:0000256" key="1">
    <source>
        <dbReference type="SAM" id="MobiDB-lite"/>
    </source>
</evidence>
<dbReference type="RefSeq" id="WP_029968499.1">
    <property type="nucleotide sequence ID" value="NZ_ATXV01000005.1"/>
</dbReference>
<dbReference type="AlphaFoldDB" id="A0ABD5CSB6"/>
<sequence length="539" mass="58240">MAAKATAMQMTQTMHATSAAASSRKVETTARARTARRTALRAWLFATSVTTGLATGLTAATPALAAESASGSAANTASTATNTALGSADDTALVSAPATSTSCTRPAVMFNRWQENWSALANPCVPKRPFDSLKYIPLFGNPDAYVSLGVVLRERLETNDAPLFGLGSGHADTYLLQRLEVHADVRLGPHVQIFTQLEDAHPYGKNTVSPVDKNPLDLRQAFVAIVEPLGPGVIKFRVGRQEMAFDLQRFISVRDGPNVRQAYDAIWADYETGPWRWIAYATQPVQYRDNSDFDDVSNRHLTFSGVRVERQGVGPGDVSAYYSRYNRSNARFLDATGDEHRDVFDARYAGKLGHVDWDVEGMYQSGHVGTKTIGAWAVGSLAGYTFASAPWTPRVGIQVDAASGDNHPGDGRVGTFNPLFPNGYYFALAGYTGYANLIHVKPSLFVKPTSKLSLLAGVGLQWRQTTADAVYQQGSAVVPGTAGRGSRWTGFYTQLRADWAVTANLAAALEAVHFQVGPSLRELGARNADYVGAELKFGW</sequence>
<dbReference type="InterPro" id="IPR053728">
    <property type="entry name" value="Alginate_Permeability_Chnl"/>
</dbReference>
<gene>
    <name evidence="3" type="ORF">QF025_005472</name>
</gene>
<dbReference type="SUPFAM" id="SSF56935">
    <property type="entry name" value="Porins"/>
    <property type="match status" value="1"/>
</dbReference>
<dbReference type="EMBL" id="JAVIZN010000002">
    <property type="protein sequence ID" value="MDR6206752.1"/>
    <property type="molecule type" value="Genomic_DNA"/>
</dbReference>
<name>A0ABD5CSB6_9BURK</name>
<dbReference type="Gene3D" id="2.40.160.100">
    <property type="match status" value="1"/>
</dbReference>
<evidence type="ECO:0000313" key="4">
    <source>
        <dbReference type="Proteomes" id="UP001245184"/>
    </source>
</evidence>
<dbReference type="Pfam" id="PF13372">
    <property type="entry name" value="Alginate_exp"/>
    <property type="match status" value="1"/>
</dbReference>
<evidence type="ECO:0000259" key="2">
    <source>
        <dbReference type="Pfam" id="PF13372"/>
    </source>
</evidence>
<feature type="region of interest" description="Disordered" evidence="1">
    <location>
        <begin position="1"/>
        <end position="32"/>
    </location>
</feature>
<feature type="compositionally biased region" description="Low complexity" evidence="1">
    <location>
        <begin position="1"/>
        <end position="23"/>
    </location>
</feature>
<proteinExistence type="predicted"/>
<dbReference type="Proteomes" id="UP001245184">
    <property type="component" value="Unassembled WGS sequence"/>
</dbReference>